<dbReference type="EMBL" id="BARU01038862">
    <property type="protein sequence ID" value="GAH88657.1"/>
    <property type="molecule type" value="Genomic_DNA"/>
</dbReference>
<organism evidence="1">
    <name type="scientific">marine sediment metagenome</name>
    <dbReference type="NCBI Taxonomy" id="412755"/>
    <lineage>
        <taxon>unclassified sequences</taxon>
        <taxon>metagenomes</taxon>
        <taxon>ecological metagenomes</taxon>
    </lineage>
</organism>
<name>X1J3V1_9ZZZZ</name>
<gene>
    <name evidence="1" type="ORF">S03H2_60327</name>
</gene>
<comment type="caution">
    <text evidence="1">The sequence shown here is derived from an EMBL/GenBank/DDBJ whole genome shotgun (WGS) entry which is preliminary data.</text>
</comment>
<reference evidence="1" key="1">
    <citation type="journal article" date="2014" name="Front. Microbiol.">
        <title>High frequency of phylogenetically diverse reductive dehalogenase-homologous genes in deep subseafloor sedimentary metagenomes.</title>
        <authorList>
            <person name="Kawai M."/>
            <person name="Futagami T."/>
            <person name="Toyoda A."/>
            <person name="Takaki Y."/>
            <person name="Nishi S."/>
            <person name="Hori S."/>
            <person name="Arai W."/>
            <person name="Tsubouchi T."/>
            <person name="Morono Y."/>
            <person name="Uchiyama I."/>
            <person name="Ito T."/>
            <person name="Fujiyama A."/>
            <person name="Inagaki F."/>
            <person name="Takami H."/>
        </authorList>
    </citation>
    <scope>NUCLEOTIDE SEQUENCE</scope>
    <source>
        <strain evidence="1">Expedition CK06-06</strain>
    </source>
</reference>
<feature type="non-terminal residue" evidence="1">
    <location>
        <position position="98"/>
    </location>
</feature>
<proteinExistence type="predicted"/>
<evidence type="ECO:0000313" key="1">
    <source>
        <dbReference type="EMBL" id="GAH88657.1"/>
    </source>
</evidence>
<sequence length="98" mass="11430">MKECLLRPIQCLWQAYICPNAPSGHFTNTDTVIQKPNNIIFIEGRKLIKFGKFNRVKNIVSFCDDYPNNTKIDDSIHQTILKYWGKDKKGNPSRPIYK</sequence>
<dbReference type="AlphaFoldDB" id="X1J3V1"/>
<protein>
    <submittedName>
        <fullName evidence="1">Uncharacterized protein</fullName>
    </submittedName>
</protein>
<accession>X1J3V1</accession>